<dbReference type="InterPro" id="IPR013762">
    <property type="entry name" value="Integrase-like_cat_sf"/>
</dbReference>
<dbReference type="Gene3D" id="1.10.443.10">
    <property type="entry name" value="Intergrase catalytic core"/>
    <property type="match status" value="1"/>
</dbReference>
<organism evidence="6 7">
    <name type="scientific">Methanobacterium formicicum</name>
    <dbReference type="NCBI Taxonomy" id="2162"/>
    <lineage>
        <taxon>Archaea</taxon>
        <taxon>Methanobacteriati</taxon>
        <taxon>Methanobacteriota</taxon>
        <taxon>Methanomada group</taxon>
        <taxon>Methanobacteria</taxon>
        <taxon>Methanobacteriales</taxon>
        <taxon>Methanobacteriaceae</taxon>
        <taxon>Methanobacterium</taxon>
    </lineage>
</organism>
<dbReference type="GeneID" id="24792811"/>
<dbReference type="InterPro" id="IPR010998">
    <property type="entry name" value="Integrase_recombinase_N"/>
</dbReference>
<dbReference type="KEGG" id="mfc:BRM9_1642"/>
<dbReference type="Gene3D" id="1.10.150.130">
    <property type="match status" value="1"/>
</dbReference>
<dbReference type="GO" id="GO:0006310">
    <property type="term" value="P:DNA recombination"/>
    <property type="evidence" value="ECO:0007669"/>
    <property type="project" value="UniProtKB-KW"/>
</dbReference>
<evidence type="ECO:0000256" key="4">
    <source>
        <dbReference type="PROSITE-ProRule" id="PRU01248"/>
    </source>
</evidence>
<keyword evidence="2 4" id="KW-0238">DNA-binding</keyword>
<keyword evidence="3" id="KW-0233">DNA recombination</keyword>
<dbReference type="PROSITE" id="PS51900">
    <property type="entry name" value="CB"/>
    <property type="match status" value="1"/>
</dbReference>
<dbReference type="SUPFAM" id="SSF56349">
    <property type="entry name" value="DNA breaking-rejoining enzymes"/>
    <property type="match status" value="1"/>
</dbReference>
<dbReference type="OrthoDB" id="71463at2157"/>
<gene>
    <name evidence="6" type="ORF">BRM9_1642</name>
</gene>
<dbReference type="InterPro" id="IPR044068">
    <property type="entry name" value="CB"/>
</dbReference>
<dbReference type="EMBL" id="CP006933">
    <property type="protein sequence ID" value="AIS32454.1"/>
    <property type="molecule type" value="Genomic_DNA"/>
</dbReference>
<dbReference type="PANTHER" id="PTHR30349:SF41">
    <property type="entry name" value="INTEGRASE_RECOMBINASE PROTEIN MJ0367-RELATED"/>
    <property type="match status" value="1"/>
</dbReference>
<dbReference type="RefSeq" id="WP_048085406.1">
    <property type="nucleotide sequence ID" value="NZ_CP006933.1"/>
</dbReference>
<feature type="domain" description="Core-binding (CB)" evidence="5">
    <location>
        <begin position="7"/>
        <end position="106"/>
    </location>
</feature>
<proteinExistence type="predicted"/>
<evidence type="ECO:0000256" key="3">
    <source>
        <dbReference type="ARBA" id="ARBA00023172"/>
    </source>
</evidence>
<accession>A0A089ZVH7</accession>
<protein>
    <submittedName>
        <fullName evidence="6">Phage integrase</fullName>
    </submittedName>
</protein>
<dbReference type="AlphaFoldDB" id="A0A089ZVH7"/>
<dbReference type="GO" id="GO:0015074">
    <property type="term" value="P:DNA integration"/>
    <property type="evidence" value="ECO:0007669"/>
    <property type="project" value="UniProtKB-KW"/>
</dbReference>
<evidence type="ECO:0000256" key="1">
    <source>
        <dbReference type="ARBA" id="ARBA00022908"/>
    </source>
</evidence>
<reference evidence="6 7" key="1">
    <citation type="submission" date="2013-12" db="EMBL/GenBank/DDBJ databases">
        <title>The complete genome sequence of Methanobacterium sp. BRM9.</title>
        <authorList>
            <consortium name="Pastoral Greenhouse Gas Research Consortium"/>
            <person name="Kelly W.J."/>
            <person name="Leahy S.C."/>
            <person name="Perry R."/>
            <person name="Li D."/>
            <person name="Altermann E."/>
            <person name="Lambie S.C."/>
            <person name="Attwood G.T."/>
        </authorList>
    </citation>
    <scope>NUCLEOTIDE SEQUENCE [LARGE SCALE GENOMIC DNA]</scope>
    <source>
        <strain evidence="6 7">BRM9</strain>
    </source>
</reference>
<dbReference type="InterPro" id="IPR050090">
    <property type="entry name" value="Tyrosine_recombinase_XerCD"/>
</dbReference>
<evidence type="ECO:0000259" key="5">
    <source>
        <dbReference type="PROSITE" id="PS51900"/>
    </source>
</evidence>
<dbReference type="PANTHER" id="PTHR30349">
    <property type="entry name" value="PHAGE INTEGRASE-RELATED"/>
    <property type="match status" value="1"/>
</dbReference>
<evidence type="ECO:0000313" key="7">
    <source>
        <dbReference type="Proteomes" id="UP000029661"/>
    </source>
</evidence>
<evidence type="ECO:0000256" key="2">
    <source>
        <dbReference type="ARBA" id="ARBA00023125"/>
    </source>
</evidence>
<dbReference type="GO" id="GO:0003677">
    <property type="term" value="F:DNA binding"/>
    <property type="evidence" value="ECO:0007669"/>
    <property type="project" value="UniProtKB-UniRule"/>
</dbReference>
<dbReference type="STRING" id="2162.BRM9_1642"/>
<name>A0A089ZVH7_METFO</name>
<sequence length="400" mass="47014">MAKNLDISTDPLLLEYLAEDRAKSTHRRIKIHIQHYANYLGKPPSIFIKEAWHESKTELPPWERIGDFGFKKKLKGFKEYLEKGKYSENTVKEAITAIRSFHNYYEITPPRTKFQYKETNTTHRVVKNVEDLPGRDEIFQAVTAAKPIMKAIILTMASSGMEASTIRRLTLETFTDSLGDMAITDKNDMLDLEETRRKLERINGPIAMWNVRRKKLGLKGHDYYTISTPESIDYILAYLEKYPASSPSDPLFRNRKQKAISEALFNNNFKRVNTLCNFGKLGRFIYFRSHNLRKFFGNMMDPALGRRDTDYLMGHQREKDWVSRSYYQPDLQALKILYKQHMGRVTITETIKYRGVTDDRLIELEKRDEERDEEMKQLREDLDRALQLQKMNQNLDDDIG</sequence>
<keyword evidence="1" id="KW-0229">DNA integration</keyword>
<dbReference type="InterPro" id="IPR011010">
    <property type="entry name" value="DNA_brk_join_enz"/>
</dbReference>
<dbReference type="Proteomes" id="UP000029661">
    <property type="component" value="Chromosome"/>
</dbReference>
<evidence type="ECO:0000313" key="6">
    <source>
        <dbReference type="EMBL" id="AIS32454.1"/>
    </source>
</evidence>